<feature type="non-terminal residue" evidence="1">
    <location>
        <position position="1"/>
    </location>
</feature>
<evidence type="ECO:0000313" key="2">
    <source>
        <dbReference type="Proteomes" id="UP000321570"/>
    </source>
</evidence>
<feature type="non-terminal residue" evidence="1">
    <location>
        <position position="121"/>
    </location>
</feature>
<dbReference type="EMBL" id="CABIJS010000077">
    <property type="protein sequence ID" value="VUZ42066.1"/>
    <property type="molecule type" value="Genomic_DNA"/>
</dbReference>
<protein>
    <submittedName>
        <fullName evidence="1">Uncharacterized protein</fullName>
    </submittedName>
</protein>
<sequence length="121" mass="13490">ESITEILRLGNRAFSPLELSDLSGLVKPDLVHEWRSLSQAVLAVNHADSTSCHGDGANCSFADWISHQQTLSDLFRLLQKLAHLSTRCQRISHRADSEIPELMVLSRSLFCAILTAIHKRS</sequence>
<keyword evidence="2" id="KW-1185">Reference proteome</keyword>
<evidence type="ECO:0000313" key="1">
    <source>
        <dbReference type="EMBL" id="VUZ42066.1"/>
    </source>
</evidence>
<dbReference type="AlphaFoldDB" id="A0A564Y4H2"/>
<organism evidence="1 2">
    <name type="scientific">Hymenolepis diminuta</name>
    <name type="common">Rat tapeworm</name>
    <dbReference type="NCBI Taxonomy" id="6216"/>
    <lineage>
        <taxon>Eukaryota</taxon>
        <taxon>Metazoa</taxon>
        <taxon>Spiralia</taxon>
        <taxon>Lophotrochozoa</taxon>
        <taxon>Platyhelminthes</taxon>
        <taxon>Cestoda</taxon>
        <taxon>Eucestoda</taxon>
        <taxon>Cyclophyllidea</taxon>
        <taxon>Hymenolepididae</taxon>
        <taxon>Hymenolepis</taxon>
    </lineage>
</organism>
<dbReference type="Proteomes" id="UP000321570">
    <property type="component" value="Unassembled WGS sequence"/>
</dbReference>
<name>A0A564Y4H2_HYMDI</name>
<proteinExistence type="predicted"/>
<reference evidence="1 2" key="1">
    <citation type="submission" date="2019-07" db="EMBL/GenBank/DDBJ databases">
        <authorList>
            <person name="Jastrzebski P J."/>
            <person name="Paukszto L."/>
            <person name="Jastrzebski P J."/>
        </authorList>
    </citation>
    <scope>NUCLEOTIDE SEQUENCE [LARGE SCALE GENOMIC DNA]</scope>
    <source>
        <strain evidence="1 2">WMS-il1</strain>
    </source>
</reference>
<accession>A0A564Y4H2</accession>
<gene>
    <name evidence="1" type="ORF">WMSIL1_LOCUS2784</name>
</gene>